<accession>A0AA97FGJ4</accession>
<protein>
    <submittedName>
        <fullName evidence="1">Uncharacterized protein</fullName>
    </submittedName>
</protein>
<sequence length="151" mass="16422">MATESGADKGSIVPSKAGDVIFAAVSKISATDALGALTQLVNATRETIKIHEVESTKREKLRTYRETEVARIQASERVLKNYFDRIFEERKETHRQLFAGLDLALKSGDVAAMQAVIGGIVEVARTSPLANLGNLAELRAAMDDPDAVFEF</sequence>
<dbReference type="Proteomes" id="UP001305498">
    <property type="component" value="Chromosome"/>
</dbReference>
<gene>
    <name evidence="1" type="ORF">N8K70_09790</name>
</gene>
<dbReference type="EMBL" id="CP118157">
    <property type="protein sequence ID" value="WOF21684.1"/>
    <property type="molecule type" value="Genomic_DNA"/>
</dbReference>
<evidence type="ECO:0000313" key="1">
    <source>
        <dbReference type="EMBL" id="WOF21684.1"/>
    </source>
</evidence>
<proteinExistence type="predicted"/>
<evidence type="ECO:0000313" key="2">
    <source>
        <dbReference type="Proteomes" id="UP001305498"/>
    </source>
</evidence>
<name>A0AA97FGJ4_9MICO</name>
<reference evidence="1 2" key="1">
    <citation type="submission" date="2023-02" db="EMBL/GenBank/DDBJ databases">
        <title>Microbacterium betulae sp. nov., isolated from birch wood.</title>
        <authorList>
            <person name="Pasciak M."/>
            <person name="Pawlik K.J."/>
            <person name="Martynowski D."/>
            <person name="Laczmanski L."/>
            <person name="Ciekot J."/>
            <person name="Szponar B."/>
            <person name="Wojcik-Fatla A."/>
            <person name="Mackiewicz B."/>
            <person name="Farian E."/>
            <person name="Cholewa G."/>
            <person name="Cholewa A."/>
            <person name="Dutkiewicz J."/>
        </authorList>
    </citation>
    <scope>NUCLEOTIDE SEQUENCE [LARGE SCALE GENOMIC DNA]</scope>
    <source>
        <strain evidence="1 2">AB</strain>
    </source>
</reference>
<organism evidence="1 2">
    <name type="scientific">Microbacterium betulae</name>
    <dbReference type="NCBI Taxonomy" id="2981139"/>
    <lineage>
        <taxon>Bacteria</taxon>
        <taxon>Bacillati</taxon>
        <taxon>Actinomycetota</taxon>
        <taxon>Actinomycetes</taxon>
        <taxon>Micrococcales</taxon>
        <taxon>Microbacteriaceae</taxon>
        <taxon>Microbacterium</taxon>
    </lineage>
</organism>
<keyword evidence="2" id="KW-1185">Reference proteome</keyword>
<dbReference type="KEGG" id="mbet:N8K70_09790"/>
<dbReference type="RefSeq" id="WP_317138162.1">
    <property type="nucleotide sequence ID" value="NZ_CP118157.1"/>
</dbReference>
<dbReference type="AlphaFoldDB" id="A0AA97FGJ4"/>